<reference evidence="10" key="1">
    <citation type="journal article" date="2019" name="Int. J. Syst. Evol. Microbiol.">
        <title>The Global Catalogue of Microorganisms (GCM) 10K type strain sequencing project: providing services to taxonomists for standard genome sequencing and annotation.</title>
        <authorList>
            <consortium name="The Broad Institute Genomics Platform"/>
            <consortium name="The Broad Institute Genome Sequencing Center for Infectious Disease"/>
            <person name="Wu L."/>
            <person name="Ma J."/>
        </authorList>
    </citation>
    <scope>NUCLEOTIDE SEQUENCE [LARGE SCALE GENOMIC DNA]</scope>
    <source>
        <strain evidence="10">CCUG 46385</strain>
    </source>
</reference>
<evidence type="ECO:0000256" key="4">
    <source>
        <dbReference type="ARBA" id="ARBA00022692"/>
    </source>
</evidence>
<feature type="transmembrane region" description="Helical" evidence="7">
    <location>
        <begin position="338"/>
        <end position="362"/>
    </location>
</feature>
<evidence type="ECO:0000256" key="6">
    <source>
        <dbReference type="ARBA" id="ARBA00023136"/>
    </source>
</evidence>
<gene>
    <name evidence="9" type="ORF">ACFO4R_09550</name>
</gene>
<evidence type="ECO:0000313" key="10">
    <source>
        <dbReference type="Proteomes" id="UP001595916"/>
    </source>
</evidence>
<dbReference type="EMBL" id="JBHSHL010000045">
    <property type="protein sequence ID" value="MFC4805325.1"/>
    <property type="molecule type" value="Genomic_DNA"/>
</dbReference>
<dbReference type="InterPro" id="IPR018076">
    <property type="entry name" value="T2SS_GspF_dom"/>
</dbReference>
<accession>A0ABV9QLR7</accession>
<evidence type="ECO:0000256" key="7">
    <source>
        <dbReference type="SAM" id="Phobius"/>
    </source>
</evidence>
<comment type="similarity">
    <text evidence="2">Belongs to the GSP F family.</text>
</comment>
<keyword evidence="4 7" id="KW-0812">Transmembrane</keyword>
<dbReference type="PANTHER" id="PTHR30012:SF0">
    <property type="entry name" value="TYPE II SECRETION SYSTEM PROTEIN F-RELATED"/>
    <property type="match status" value="1"/>
</dbReference>
<keyword evidence="3" id="KW-1003">Cell membrane</keyword>
<dbReference type="Gene3D" id="1.20.81.30">
    <property type="entry name" value="Type II secretion system (T2SS), domain F"/>
    <property type="match status" value="2"/>
</dbReference>
<keyword evidence="6 7" id="KW-0472">Membrane</keyword>
<keyword evidence="10" id="KW-1185">Reference proteome</keyword>
<evidence type="ECO:0000313" key="9">
    <source>
        <dbReference type="EMBL" id="MFC4805325.1"/>
    </source>
</evidence>
<feature type="transmembrane region" description="Helical" evidence="7">
    <location>
        <begin position="137"/>
        <end position="160"/>
    </location>
</feature>
<evidence type="ECO:0000256" key="5">
    <source>
        <dbReference type="ARBA" id="ARBA00022989"/>
    </source>
</evidence>
<dbReference type="InterPro" id="IPR003004">
    <property type="entry name" value="GspF/PilC"/>
</dbReference>
<dbReference type="Proteomes" id="UP001595916">
    <property type="component" value="Unassembled WGS sequence"/>
</dbReference>
<name>A0ABV9QLR7_9FIRM</name>
<dbReference type="RefSeq" id="WP_379788877.1">
    <property type="nucleotide sequence ID" value="NZ_JBHSHL010000045.1"/>
</dbReference>
<comment type="caution">
    <text evidence="9">The sequence shown here is derived from an EMBL/GenBank/DDBJ whole genome shotgun (WGS) entry which is preliminary data.</text>
</comment>
<evidence type="ECO:0000256" key="2">
    <source>
        <dbReference type="ARBA" id="ARBA00005745"/>
    </source>
</evidence>
<feature type="domain" description="Type II secretion system protein GspF" evidence="8">
    <location>
        <begin position="47"/>
        <end position="155"/>
    </location>
</feature>
<sequence length="372" mass="43442">MEEKKETRSAKKSISLFEILFKREMISLRPVKRNLRQGKLKEVFYMLYTFLERKIPLYQTIRMMEREFPELVSMSISEKILGGGKISEVFYSEGLVDRFVYETLQIAEESGSLKEGFEMAYLYYEDRIKMKEELQKIALYPVIIITNTLLLLLFCGEVIFPQLIAMYESTQTDLPGLLVWFDVLRRLRSEYGAVWLAVSAGLVLILMHLLEKEGTRLFLSRQKYDLLLIGRVYRSLFLKMFTWQVSVLSRADIRVVEALDIIREVEEDVYLREVYEEMLVKLREGSTLHEVMEDYPRLFSSTELSYIRQAEESGAFDDNIAALSLMHRRNAQKMLDKLSTYAQPVILICLGILVGLTVFSIMPLLNVSQLYL</sequence>
<comment type="subcellular location">
    <subcellularLocation>
        <location evidence="1">Cell membrane</location>
        <topology evidence="1">Multi-pass membrane protein</topology>
    </subcellularLocation>
</comment>
<proteinExistence type="inferred from homology"/>
<protein>
    <submittedName>
        <fullName evidence="9">Type II secretion system F family protein</fullName>
    </submittedName>
</protein>
<dbReference type="InterPro" id="IPR042094">
    <property type="entry name" value="T2SS_GspF_sf"/>
</dbReference>
<organism evidence="9 10">
    <name type="scientific">Filifactor villosus</name>
    <dbReference type="NCBI Taxonomy" id="29374"/>
    <lineage>
        <taxon>Bacteria</taxon>
        <taxon>Bacillati</taxon>
        <taxon>Bacillota</taxon>
        <taxon>Clostridia</taxon>
        <taxon>Peptostreptococcales</taxon>
        <taxon>Filifactoraceae</taxon>
        <taxon>Filifactor</taxon>
    </lineage>
</organism>
<feature type="transmembrane region" description="Helical" evidence="7">
    <location>
        <begin position="191"/>
        <end position="210"/>
    </location>
</feature>
<evidence type="ECO:0000256" key="3">
    <source>
        <dbReference type="ARBA" id="ARBA00022475"/>
    </source>
</evidence>
<evidence type="ECO:0000259" key="8">
    <source>
        <dbReference type="Pfam" id="PF00482"/>
    </source>
</evidence>
<dbReference type="Pfam" id="PF00482">
    <property type="entry name" value="T2SSF"/>
    <property type="match status" value="2"/>
</dbReference>
<feature type="domain" description="Type II secretion system protein GspF" evidence="8">
    <location>
        <begin position="242"/>
        <end position="362"/>
    </location>
</feature>
<evidence type="ECO:0000256" key="1">
    <source>
        <dbReference type="ARBA" id="ARBA00004651"/>
    </source>
</evidence>
<keyword evidence="5 7" id="KW-1133">Transmembrane helix</keyword>
<dbReference type="PANTHER" id="PTHR30012">
    <property type="entry name" value="GENERAL SECRETION PATHWAY PROTEIN"/>
    <property type="match status" value="1"/>
</dbReference>